<keyword evidence="1" id="KW-0472">Membrane</keyword>
<dbReference type="AlphaFoldDB" id="A0A7X9NP32"/>
<feature type="transmembrane region" description="Helical" evidence="1">
    <location>
        <begin position="55"/>
        <end position="77"/>
    </location>
</feature>
<evidence type="ECO:0000256" key="1">
    <source>
        <dbReference type="SAM" id="Phobius"/>
    </source>
</evidence>
<name>A0A7X9NP32_9ENTE</name>
<protein>
    <submittedName>
        <fullName evidence="2">Uncharacterized protein</fullName>
    </submittedName>
</protein>
<evidence type="ECO:0000313" key="2">
    <source>
        <dbReference type="EMBL" id="NME50930.1"/>
    </source>
</evidence>
<gene>
    <name evidence="2" type="ORF">HF857_12265</name>
</gene>
<organism evidence="2 3">
    <name type="scientific">Enterococcus cecorum</name>
    <dbReference type="NCBI Taxonomy" id="44008"/>
    <lineage>
        <taxon>Bacteria</taxon>
        <taxon>Bacillati</taxon>
        <taxon>Bacillota</taxon>
        <taxon>Bacilli</taxon>
        <taxon>Lactobacillales</taxon>
        <taxon>Enterococcaceae</taxon>
        <taxon>Enterococcus</taxon>
    </lineage>
</organism>
<evidence type="ECO:0000313" key="3">
    <source>
        <dbReference type="Proteomes" id="UP000588071"/>
    </source>
</evidence>
<keyword evidence="1" id="KW-1133">Transmembrane helix</keyword>
<sequence>MWGLVQGLGWAFIFLSLENYADLKVLSNVVVTCIFALWVGMWLGVFFSPHKFKRIFYIQGITSFAFFIFDAIIHSSIRLEKIFSYFICYFGIYVVFMLFQIYIKKIIIYQHKFIYPTFIKYWYLREKEYKVTDEYSNSFNVRKNYKTEKWGFKYLPISIYIQEKTKKIWLSALEK</sequence>
<dbReference type="EMBL" id="JABAFV010000054">
    <property type="protein sequence ID" value="NME50930.1"/>
    <property type="molecule type" value="Genomic_DNA"/>
</dbReference>
<feature type="transmembrane region" description="Helical" evidence="1">
    <location>
        <begin position="25"/>
        <end position="48"/>
    </location>
</feature>
<proteinExistence type="predicted"/>
<keyword evidence="1" id="KW-0812">Transmembrane</keyword>
<comment type="caution">
    <text evidence="2">The sequence shown here is derived from an EMBL/GenBank/DDBJ whole genome shotgun (WGS) entry which is preliminary data.</text>
</comment>
<accession>A0A7X9NP32</accession>
<reference evidence="2 3" key="1">
    <citation type="submission" date="2020-04" db="EMBL/GenBank/DDBJ databases">
        <authorList>
            <person name="Hitch T.C.A."/>
            <person name="Wylensek D."/>
            <person name="Clavel T."/>
        </authorList>
    </citation>
    <scope>NUCLEOTIDE SEQUENCE [LARGE SCALE GENOMIC DNA]</scope>
    <source>
        <strain evidence="2 3">WCA-380-WT-3C</strain>
    </source>
</reference>
<dbReference type="Proteomes" id="UP000588071">
    <property type="component" value="Unassembled WGS sequence"/>
</dbReference>
<feature type="transmembrane region" description="Helical" evidence="1">
    <location>
        <begin position="83"/>
        <end position="103"/>
    </location>
</feature>